<keyword evidence="3" id="KW-1185">Reference proteome</keyword>
<comment type="caution">
    <text evidence="2">The sequence shown here is derived from an EMBL/GenBank/DDBJ whole genome shotgun (WGS) entry which is preliminary data.</text>
</comment>
<gene>
    <name evidence="2" type="ORF">Rsub_06544</name>
</gene>
<sequence>MSSRAAVRCALHDSDDGGHALVISRRPRPRPARSWAEAAGDVLQQGSPRARGPHERLAAVAMTGRDPLGILAAGAPPSTPPASASPSPSPAGAAHLLAAAVAAAAGGAGEVRPATLIGQMAAAMAVAQAPRGGGGSAAA</sequence>
<dbReference type="EMBL" id="BDRX01000049">
    <property type="protein sequence ID" value="GBF94274.1"/>
    <property type="molecule type" value="Genomic_DNA"/>
</dbReference>
<reference evidence="2 3" key="1">
    <citation type="journal article" date="2018" name="Sci. Rep.">
        <title>Raphidocelis subcapitata (=Pseudokirchneriella subcapitata) provides an insight into genome evolution and environmental adaptations in the Sphaeropleales.</title>
        <authorList>
            <person name="Suzuki S."/>
            <person name="Yamaguchi H."/>
            <person name="Nakajima N."/>
            <person name="Kawachi M."/>
        </authorList>
    </citation>
    <scope>NUCLEOTIDE SEQUENCE [LARGE SCALE GENOMIC DNA]</scope>
    <source>
        <strain evidence="2 3">NIES-35</strain>
    </source>
</reference>
<name>A0A2V0P326_9CHLO</name>
<protein>
    <submittedName>
        <fullName evidence="2">Uncharacterized protein</fullName>
    </submittedName>
</protein>
<feature type="region of interest" description="Disordered" evidence="1">
    <location>
        <begin position="16"/>
        <end position="35"/>
    </location>
</feature>
<dbReference type="InParanoid" id="A0A2V0P326"/>
<feature type="compositionally biased region" description="Low complexity" evidence="1">
    <location>
        <begin position="71"/>
        <end position="91"/>
    </location>
</feature>
<accession>A0A2V0P326</accession>
<organism evidence="2 3">
    <name type="scientific">Raphidocelis subcapitata</name>
    <dbReference type="NCBI Taxonomy" id="307507"/>
    <lineage>
        <taxon>Eukaryota</taxon>
        <taxon>Viridiplantae</taxon>
        <taxon>Chlorophyta</taxon>
        <taxon>core chlorophytes</taxon>
        <taxon>Chlorophyceae</taxon>
        <taxon>CS clade</taxon>
        <taxon>Sphaeropleales</taxon>
        <taxon>Selenastraceae</taxon>
        <taxon>Raphidocelis</taxon>
    </lineage>
</organism>
<evidence type="ECO:0000313" key="2">
    <source>
        <dbReference type="EMBL" id="GBF94274.1"/>
    </source>
</evidence>
<dbReference type="Proteomes" id="UP000247498">
    <property type="component" value="Unassembled WGS sequence"/>
</dbReference>
<evidence type="ECO:0000313" key="3">
    <source>
        <dbReference type="Proteomes" id="UP000247498"/>
    </source>
</evidence>
<dbReference type="AlphaFoldDB" id="A0A2V0P326"/>
<evidence type="ECO:0000256" key="1">
    <source>
        <dbReference type="SAM" id="MobiDB-lite"/>
    </source>
</evidence>
<proteinExistence type="predicted"/>
<feature type="region of interest" description="Disordered" evidence="1">
    <location>
        <begin position="68"/>
        <end position="91"/>
    </location>
</feature>